<dbReference type="RefSeq" id="WP_218284680.1">
    <property type="nucleotide sequence ID" value="NZ_CP076448.1"/>
</dbReference>
<dbReference type="GO" id="GO:0005737">
    <property type="term" value="C:cytoplasm"/>
    <property type="evidence" value="ECO:0007669"/>
    <property type="project" value="TreeGrafter"/>
</dbReference>
<keyword evidence="2" id="KW-1133">Transmembrane helix</keyword>
<evidence type="ECO:0000259" key="3">
    <source>
        <dbReference type="Pfam" id="PF01266"/>
    </source>
</evidence>
<evidence type="ECO:0000256" key="1">
    <source>
        <dbReference type="ARBA" id="ARBA00023002"/>
    </source>
</evidence>
<feature type="transmembrane region" description="Helical" evidence="2">
    <location>
        <begin position="7"/>
        <end position="24"/>
    </location>
</feature>
<keyword evidence="5" id="KW-1185">Reference proteome</keyword>
<accession>A0A975U0Y9</accession>
<feature type="domain" description="FAD dependent oxidoreductase" evidence="3">
    <location>
        <begin position="6"/>
        <end position="358"/>
    </location>
</feature>
<protein>
    <submittedName>
        <fullName evidence="4">FAD-binding oxidoreductase</fullName>
    </submittedName>
</protein>
<keyword evidence="2" id="KW-0812">Transmembrane</keyword>
<evidence type="ECO:0000313" key="5">
    <source>
        <dbReference type="Proteomes" id="UP000694001"/>
    </source>
</evidence>
<organism evidence="4 5">
    <name type="scientific">Elioraea tepida</name>
    <dbReference type="NCBI Taxonomy" id="2843330"/>
    <lineage>
        <taxon>Bacteria</taxon>
        <taxon>Pseudomonadati</taxon>
        <taxon>Pseudomonadota</taxon>
        <taxon>Alphaproteobacteria</taxon>
        <taxon>Acetobacterales</taxon>
        <taxon>Elioraeaceae</taxon>
        <taxon>Elioraea</taxon>
    </lineage>
</organism>
<keyword evidence="1" id="KW-0560">Oxidoreductase</keyword>
<dbReference type="GO" id="GO:0016491">
    <property type="term" value="F:oxidoreductase activity"/>
    <property type="evidence" value="ECO:0007669"/>
    <property type="project" value="UniProtKB-KW"/>
</dbReference>
<dbReference type="InterPro" id="IPR006076">
    <property type="entry name" value="FAD-dep_OxRdtase"/>
</dbReference>
<gene>
    <name evidence="4" type="ORF">KO353_10710</name>
</gene>
<evidence type="ECO:0000313" key="4">
    <source>
        <dbReference type="EMBL" id="QXM23773.1"/>
    </source>
</evidence>
<dbReference type="Proteomes" id="UP000694001">
    <property type="component" value="Chromosome"/>
</dbReference>
<dbReference type="KEGG" id="elio:KO353_10710"/>
<dbReference type="PANTHER" id="PTHR13847:SF287">
    <property type="entry name" value="FAD-DEPENDENT OXIDOREDUCTASE DOMAIN-CONTAINING PROTEIN 1"/>
    <property type="match status" value="1"/>
</dbReference>
<dbReference type="EMBL" id="CP076448">
    <property type="protein sequence ID" value="QXM23773.1"/>
    <property type="molecule type" value="Genomic_DNA"/>
</dbReference>
<proteinExistence type="predicted"/>
<reference evidence="4" key="1">
    <citation type="submission" date="2021-06" db="EMBL/GenBank/DDBJ databases">
        <title>Elioraea tepida, sp. nov., a moderately thermophilic aerobic anoxygenic phototrophic bacterium isolated from an alkaline siliceous hot spring mat community in Yellowstone National Park, WY, USA.</title>
        <authorList>
            <person name="Saini M.K."/>
            <person name="Yoshida S."/>
            <person name="Sebastian A."/>
            <person name="Hirose S."/>
            <person name="Hara E."/>
            <person name="Tamaki H."/>
            <person name="Soulier N.T."/>
            <person name="Albert I."/>
            <person name="Hanada S."/>
            <person name="Bryant D.A."/>
            <person name="Tank M."/>
        </authorList>
    </citation>
    <scope>NUCLEOTIDE SEQUENCE</scope>
    <source>
        <strain evidence="4">MS-P2</strain>
    </source>
</reference>
<dbReference type="Pfam" id="PF01266">
    <property type="entry name" value="DAO"/>
    <property type="match status" value="1"/>
</dbReference>
<sequence length="389" mass="41591">MTERFDVVIVGGAAVGASVAWYLARDPLFRGSVLVLEKDPSYARAATALSASSIRRQFSCPINVRLSGYGIALLREAPAVLGVDAGLHEGGYLFLATEAGREALRRNHAVQIAEGADIAWLEPAALAETFPWLNIDGLSAGTWGRTGEGWFDGFGVMQAMRRASRAAGVAWRTAEVTRILVSDARARGVALADGSEIDAGTVVVTAGTGAAPLLETAGLALPVRPRKRTVFHVLCPDALPRFPLLIDPIGVWVRPEGKGFICGVSPPEERDPDAAPDDFEPNMGEFEETVWPTLAARVPAFERLRLERAWAGHYDMNLFDQNAFAGAAPDVPNLLFACGFSGHGLQQAPAIGRGLAELAAHGRYLTLDLSPLSPARLAENRPLIERNVV</sequence>
<name>A0A975U0Y9_9PROT</name>
<dbReference type="AlphaFoldDB" id="A0A975U0Y9"/>
<keyword evidence="2" id="KW-0472">Membrane</keyword>
<dbReference type="GO" id="GO:0032981">
    <property type="term" value="P:mitochondrial respiratory chain complex I assembly"/>
    <property type="evidence" value="ECO:0007669"/>
    <property type="project" value="TreeGrafter"/>
</dbReference>
<evidence type="ECO:0000256" key="2">
    <source>
        <dbReference type="SAM" id="Phobius"/>
    </source>
</evidence>
<dbReference type="PANTHER" id="PTHR13847">
    <property type="entry name" value="SARCOSINE DEHYDROGENASE-RELATED"/>
    <property type="match status" value="1"/>
</dbReference>